<dbReference type="InterPro" id="IPR005877">
    <property type="entry name" value="YSIRK_signal_dom"/>
</dbReference>
<name>D4YUG7_9LACO</name>
<protein>
    <submittedName>
        <fullName evidence="4">Gram-positive signal peptide protein, YSIRK family</fullName>
    </submittedName>
</protein>
<dbReference type="PATRIC" id="fig|585524.9.peg.211"/>
<dbReference type="eggNOG" id="COG3064">
    <property type="taxonomic scope" value="Bacteria"/>
</dbReference>
<evidence type="ECO:0000259" key="3">
    <source>
        <dbReference type="Pfam" id="PF04650"/>
    </source>
</evidence>
<feature type="compositionally biased region" description="Low complexity" evidence="2">
    <location>
        <begin position="153"/>
        <end position="164"/>
    </location>
</feature>
<keyword evidence="5" id="KW-1185">Reference proteome</keyword>
<dbReference type="Pfam" id="PF20585">
    <property type="entry name" value="Pectate_lyase_5"/>
    <property type="match status" value="1"/>
</dbReference>
<evidence type="ECO:0000313" key="4">
    <source>
        <dbReference type="EMBL" id="EFG55174.1"/>
    </source>
</evidence>
<feature type="compositionally biased region" description="Low complexity" evidence="2">
    <location>
        <begin position="135"/>
        <end position="146"/>
    </location>
</feature>
<comment type="caution">
    <text evidence="4">The sequence shown here is derived from an EMBL/GenBank/DDBJ whole genome shotgun (WGS) entry which is preliminary data.</text>
</comment>
<organism evidence="4 5">
    <name type="scientific">Lactobacillus amylolyticus DSM 11664</name>
    <dbReference type="NCBI Taxonomy" id="585524"/>
    <lineage>
        <taxon>Bacteria</taxon>
        <taxon>Bacillati</taxon>
        <taxon>Bacillota</taxon>
        <taxon>Bacilli</taxon>
        <taxon>Lactobacillales</taxon>
        <taxon>Lactobacillaceae</taxon>
        <taxon>Lactobacillus</taxon>
    </lineage>
</organism>
<dbReference type="STRING" id="83683.B1745_03155"/>
<dbReference type="AlphaFoldDB" id="D4YUG7"/>
<reference evidence="4 5" key="1">
    <citation type="submission" date="2010-04" db="EMBL/GenBank/DDBJ databases">
        <authorList>
            <person name="Muzny D."/>
            <person name="Qin X."/>
            <person name="Deng J."/>
            <person name="Jiang H."/>
            <person name="Liu Y."/>
            <person name="Qu J."/>
            <person name="Song X.-Z."/>
            <person name="Zhang L."/>
            <person name="Thornton R."/>
            <person name="Coyle M."/>
            <person name="Francisco L."/>
            <person name="Jackson L."/>
            <person name="Javaid M."/>
            <person name="Korchina V."/>
            <person name="Kovar C."/>
            <person name="Mata R."/>
            <person name="Mathew T."/>
            <person name="Ngo R."/>
            <person name="Nguyen L."/>
            <person name="Nguyen N."/>
            <person name="Okwuonu G."/>
            <person name="Ongeri F."/>
            <person name="Pham C."/>
            <person name="Simmons D."/>
            <person name="Wilczek-Boney K."/>
            <person name="Hale W."/>
            <person name="Jakkamsetti A."/>
            <person name="Pham P."/>
            <person name="Ruth R."/>
            <person name="San Lucas F."/>
            <person name="Warren J."/>
            <person name="Zhang J."/>
            <person name="Zhao Z."/>
            <person name="Zhou C."/>
            <person name="Zhu D."/>
            <person name="Lee S."/>
            <person name="Bess C."/>
            <person name="Blankenburg K."/>
            <person name="Forbes L."/>
            <person name="Fu Q."/>
            <person name="Gubbala S."/>
            <person name="Hirani K."/>
            <person name="Jayaseelan J.C."/>
            <person name="Lara F."/>
            <person name="Munidasa M."/>
            <person name="Palculict T."/>
            <person name="Patil S."/>
            <person name="Pu L.-L."/>
            <person name="Saada N."/>
            <person name="Tang L."/>
            <person name="Weissenberger G."/>
            <person name="Zhu Y."/>
            <person name="Hemphill L."/>
            <person name="Shang Y."/>
            <person name="Youmans B."/>
            <person name="Ayvaz T."/>
            <person name="Ross M."/>
            <person name="Santibanez J."/>
            <person name="Aqrawi P."/>
            <person name="Gross S."/>
            <person name="Joshi V."/>
            <person name="Fowler G."/>
            <person name="Nazareth L."/>
            <person name="Reid J."/>
            <person name="Worley K."/>
            <person name="Petrosino J."/>
            <person name="Highlander S."/>
            <person name="Gibbs R."/>
        </authorList>
    </citation>
    <scope>NUCLEOTIDE SEQUENCE [LARGE SCALE GENOMIC DNA]</scope>
    <source>
        <strain evidence="4 5">DSM 11664</strain>
    </source>
</reference>
<gene>
    <name evidence="4" type="ORF">HMPREF0493_1178</name>
</gene>
<accession>D4YUG7</accession>
<feature type="compositionally biased region" description="Polar residues" evidence="2">
    <location>
        <begin position="73"/>
        <end position="90"/>
    </location>
</feature>
<proteinExistence type="predicted"/>
<dbReference type="EMBL" id="ADNY01000046">
    <property type="protein sequence ID" value="EFG55174.1"/>
    <property type="molecule type" value="Genomic_DNA"/>
</dbReference>
<feature type="compositionally biased region" description="Polar residues" evidence="2">
    <location>
        <begin position="49"/>
        <end position="60"/>
    </location>
</feature>
<dbReference type="OrthoDB" id="2324743at2"/>
<feature type="region of interest" description="Disordered" evidence="2">
    <location>
        <begin position="132"/>
        <end position="164"/>
    </location>
</feature>
<evidence type="ECO:0000256" key="2">
    <source>
        <dbReference type="SAM" id="MobiDB-lite"/>
    </source>
</evidence>
<dbReference type="NCBIfam" id="TIGR01168">
    <property type="entry name" value="YSIRK_signal"/>
    <property type="match status" value="1"/>
</dbReference>
<dbReference type="Proteomes" id="UP000004069">
    <property type="component" value="Unassembled WGS sequence"/>
</dbReference>
<dbReference type="Pfam" id="PF04650">
    <property type="entry name" value="YSIRK_signal"/>
    <property type="match status" value="1"/>
</dbReference>
<feature type="region of interest" description="Disordered" evidence="2">
    <location>
        <begin position="45"/>
        <end position="90"/>
    </location>
</feature>
<keyword evidence="1" id="KW-0732">Signal</keyword>
<feature type="domain" description="YSIRK Gram-positive signal peptide" evidence="3">
    <location>
        <begin position="16"/>
        <end position="40"/>
    </location>
</feature>
<evidence type="ECO:0000256" key="1">
    <source>
        <dbReference type="ARBA" id="ARBA00022729"/>
    </source>
</evidence>
<sequence>MSKNNFKERVRKMEPKQERFSIRKFTVGAASVLIGFTFFMNGGQKAQAAEQNASSDNTNQESEKAASDEFSSETEQAVSDQQSQNKVNNISDSIDQLKATGSKKSDVQAKAAQIQNQIDALSDAEKTALAAKQGATDPAASTTAAASDEKAASSDAPKAADTEDLTVSTKSLTAATSAKTLAASAVKAATTTSTATQTSNVSDWAGFVSALEDVNVGTINVTSDITVTGNLGGQSLGYNGCLTLSDKNIARTVTINGNGNTIDFGHYSLMFEDANQKNGSA</sequence>
<dbReference type="RefSeq" id="WP_006352329.1">
    <property type="nucleotide sequence ID" value="NZ_ADNY01000046.1"/>
</dbReference>
<dbReference type="InterPro" id="IPR046776">
    <property type="entry name" value="Pectate_lyase_5"/>
</dbReference>
<evidence type="ECO:0000313" key="5">
    <source>
        <dbReference type="Proteomes" id="UP000004069"/>
    </source>
</evidence>